<name>A0ABU0MAT8_9HYPH</name>
<protein>
    <submittedName>
        <fullName evidence="3">Nucleic acid-binding Zn-ribbon protein</fullName>
    </submittedName>
</protein>
<accession>A0ABU0MAT8</accession>
<keyword evidence="1" id="KW-0175">Coiled coil</keyword>
<sequence length="389" mass="41153">MIEAAMYVALGGLATGLAALIVLPPFWRRAVRLTRRDIEMTLPMTPAEIAADRDQLRADFALSTRRLETTIEKLEKRVAGREVELGEKRALIAHLSAEQSLAADGMGRLENERGQLLTTLAERERRLGEADEAGRTAEKRMQDMEARLDAARRQLEAVVAEREAQKLEVVARETELANLRDQIRAAGRQASEAGAAGAALAELRATLAGEQMRREAALGEIAAGAAARRALDAELKAAHAASDALRAELAAANDKIAMLEARLAGTPAATLPPPTAAPAHDDRQALLARIAALETDARLAARGGASPPAADSSALRQSLLDIGAAVAKLAREEAPKTIEAPAPVPVEPAAKTPASPAVEPAIEVVPVKGEAPMGLAARIRALQQRYPLP</sequence>
<feature type="transmembrane region" description="Helical" evidence="2">
    <location>
        <begin position="6"/>
        <end position="27"/>
    </location>
</feature>
<organism evidence="3 4">
    <name type="scientific">Kaistia geumhonensis</name>
    <dbReference type="NCBI Taxonomy" id="410839"/>
    <lineage>
        <taxon>Bacteria</taxon>
        <taxon>Pseudomonadati</taxon>
        <taxon>Pseudomonadota</taxon>
        <taxon>Alphaproteobacteria</taxon>
        <taxon>Hyphomicrobiales</taxon>
        <taxon>Kaistiaceae</taxon>
        <taxon>Kaistia</taxon>
    </lineage>
</organism>
<dbReference type="RefSeq" id="WP_266283460.1">
    <property type="nucleotide sequence ID" value="NZ_JAPKNF010000003.1"/>
</dbReference>
<reference evidence="3 4" key="1">
    <citation type="submission" date="2023-07" db="EMBL/GenBank/DDBJ databases">
        <title>Genomic Encyclopedia of Type Strains, Phase IV (KMG-IV): sequencing the most valuable type-strain genomes for metagenomic binning, comparative biology and taxonomic classification.</title>
        <authorList>
            <person name="Goeker M."/>
        </authorList>
    </citation>
    <scope>NUCLEOTIDE SEQUENCE [LARGE SCALE GENOMIC DNA]</scope>
    <source>
        <strain evidence="3 4">B1-1</strain>
    </source>
</reference>
<evidence type="ECO:0000313" key="4">
    <source>
        <dbReference type="Proteomes" id="UP001223743"/>
    </source>
</evidence>
<dbReference type="Proteomes" id="UP001223743">
    <property type="component" value="Unassembled WGS sequence"/>
</dbReference>
<keyword evidence="2" id="KW-0472">Membrane</keyword>
<dbReference type="EMBL" id="JAUSWJ010000001">
    <property type="protein sequence ID" value="MDQ0518043.1"/>
    <property type="molecule type" value="Genomic_DNA"/>
</dbReference>
<keyword evidence="2" id="KW-1133">Transmembrane helix</keyword>
<keyword evidence="2" id="KW-0812">Transmembrane</keyword>
<evidence type="ECO:0000256" key="2">
    <source>
        <dbReference type="SAM" id="Phobius"/>
    </source>
</evidence>
<comment type="caution">
    <text evidence="3">The sequence shown here is derived from an EMBL/GenBank/DDBJ whole genome shotgun (WGS) entry which is preliminary data.</text>
</comment>
<feature type="coiled-coil region" evidence="1">
    <location>
        <begin position="235"/>
        <end position="262"/>
    </location>
</feature>
<evidence type="ECO:0000313" key="3">
    <source>
        <dbReference type="EMBL" id="MDQ0518043.1"/>
    </source>
</evidence>
<keyword evidence="4" id="KW-1185">Reference proteome</keyword>
<dbReference type="Gene3D" id="1.10.287.1490">
    <property type="match status" value="1"/>
</dbReference>
<proteinExistence type="predicted"/>
<gene>
    <name evidence="3" type="ORF">QO015_003656</name>
</gene>
<evidence type="ECO:0000256" key="1">
    <source>
        <dbReference type="SAM" id="Coils"/>
    </source>
</evidence>
<feature type="coiled-coil region" evidence="1">
    <location>
        <begin position="134"/>
        <end position="182"/>
    </location>
</feature>